<dbReference type="NCBIfam" id="TIGR02228">
    <property type="entry name" value="sigpep_I_arch"/>
    <property type="match status" value="1"/>
</dbReference>
<feature type="domain" description="Peptidase S24/S26A/S26B/S26C" evidence="10">
    <location>
        <begin position="28"/>
        <end position="110"/>
    </location>
</feature>
<keyword evidence="4 8" id="KW-1133">Transmembrane helix</keyword>
<evidence type="ECO:0000256" key="4">
    <source>
        <dbReference type="ARBA" id="ARBA00022989"/>
    </source>
</evidence>
<dbReference type="InterPro" id="IPR019533">
    <property type="entry name" value="Peptidase_S26"/>
</dbReference>
<dbReference type="Proteomes" id="UP000703720">
    <property type="component" value="Unassembled WGS sequence"/>
</dbReference>
<dbReference type="InterPro" id="IPR015927">
    <property type="entry name" value="Peptidase_S24_S26A/B/C"/>
</dbReference>
<keyword evidence="2" id="KW-0645">Protease</keyword>
<keyword evidence="5 8" id="KW-0472">Membrane</keyword>
<comment type="caution">
    <text evidence="11">The sequence shown here is derived from an EMBL/GenBank/DDBJ whole genome shotgun (WGS) entry which is preliminary data.</text>
</comment>
<proteinExistence type="predicted"/>
<keyword evidence="3 8" id="KW-0812">Transmembrane</keyword>
<dbReference type="Pfam" id="PF00717">
    <property type="entry name" value="Peptidase_S24"/>
    <property type="match status" value="1"/>
</dbReference>
<evidence type="ECO:0000256" key="6">
    <source>
        <dbReference type="NCBIfam" id="TIGR02228"/>
    </source>
</evidence>
<reference evidence="11 12" key="1">
    <citation type="submission" date="2021-03" db="EMBL/GenBank/DDBJ databases">
        <title>Sequencing the genomes of 1000 actinobacteria strains.</title>
        <authorList>
            <person name="Klenk H.-P."/>
        </authorList>
    </citation>
    <scope>NUCLEOTIDE SEQUENCE [LARGE SCALE GENOMIC DNA]</scope>
    <source>
        <strain evidence="11 12">DSM 13468</strain>
    </source>
</reference>
<evidence type="ECO:0000313" key="12">
    <source>
        <dbReference type="Proteomes" id="UP000703720"/>
    </source>
</evidence>
<dbReference type="InterPro" id="IPR036286">
    <property type="entry name" value="LexA/Signal_pep-like_sf"/>
</dbReference>
<evidence type="ECO:0000313" key="11">
    <source>
        <dbReference type="EMBL" id="MBP2376904.1"/>
    </source>
</evidence>
<sequence>MNTFIFAVRMLAALTLAALAAPFVWQFATGDYYMTVTGESMRPTYEVGDVLVVQEPTGNELTTPGAIVVVAFTPGDKSTQYVHRVLEPSADGAILKGDNNDTPDPNPITEDQVMGTPRLVLAGDAAVVYRATQHPLIRFPLAAVALILLVVPLRRRRKETDTTAAVTSPADLTDSVKA</sequence>
<feature type="transmembrane region" description="Helical" evidence="8">
    <location>
        <begin position="136"/>
        <end position="153"/>
    </location>
</feature>
<evidence type="ECO:0000256" key="7">
    <source>
        <dbReference type="SAM" id="MobiDB-lite"/>
    </source>
</evidence>
<accession>A0ABS4WL33</accession>
<organism evidence="11 12">
    <name type="scientific">Microbacterium phyllosphaerae</name>
    <dbReference type="NCBI Taxonomy" id="124798"/>
    <lineage>
        <taxon>Bacteria</taxon>
        <taxon>Bacillati</taxon>
        <taxon>Actinomycetota</taxon>
        <taxon>Actinomycetes</taxon>
        <taxon>Micrococcales</taxon>
        <taxon>Microbacteriaceae</taxon>
        <taxon>Microbacterium</taxon>
    </lineage>
</organism>
<keyword evidence="9" id="KW-0732">Signal</keyword>
<keyword evidence="12" id="KW-1185">Reference proteome</keyword>
<feature type="signal peptide" evidence="9">
    <location>
        <begin position="1"/>
        <end position="20"/>
    </location>
</feature>
<evidence type="ECO:0000256" key="8">
    <source>
        <dbReference type="SAM" id="Phobius"/>
    </source>
</evidence>
<evidence type="ECO:0000256" key="5">
    <source>
        <dbReference type="ARBA" id="ARBA00023136"/>
    </source>
</evidence>
<dbReference type="RefSeq" id="WP_210096321.1">
    <property type="nucleotide sequence ID" value="NZ_JAGIOA010000001.1"/>
</dbReference>
<evidence type="ECO:0000256" key="9">
    <source>
        <dbReference type="SAM" id="SignalP"/>
    </source>
</evidence>
<evidence type="ECO:0000256" key="2">
    <source>
        <dbReference type="ARBA" id="ARBA00022670"/>
    </source>
</evidence>
<name>A0ABS4WL33_9MICO</name>
<dbReference type="InterPro" id="IPR001733">
    <property type="entry name" value="Peptidase_S26B"/>
</dbReference>
<feature type="region of interest" description="Disordered" evidence="7">
    <location>
        <begin position="159"/>
        <end position="178"/>
    </location>
</feature>
<feature type="region of interest" description="Disordered" evidence="7">
    <location>
        <begin position="92"/>
        <end position="111"/>
    </location>
</feature>
<dbReference type="Gene3D" id="2.10.109.10">
    <property type="entry name" value="Umud Fragment, subunit A"/>
    <property type="match status" value="1"/>
</dbReference>
<dbReference type="SUPFAM" id="SSF51306">
    <property type="entry name" value="LexA/Signal peptidase"/>
    <property type="match status" value="1"/>
</dbReference>
<dbReference type="EMBL" id="JAGIOA010000001">
    <property type="protein sequence ID" value="MBP2376904.1"/>
    <property type="molecule type" value="Genomic_DNA"/>
</dbReference>
<evidence type="ECO:0000256" key="3">
    <source>
        <dbReference type="ARBA" id="ARBA00022692"/>
    </source>
</evidence>
<evidence type="ECO:0000256" key="1">
    <source>
        <dbReference type="ARBA" id="ARBA00004308"/>
    </source>
</evidence>
<gene>
    <name evidence="11" type="ORF">JOF42_000399</name>
</gene>
<feature type="chain" id="PRO_5047292651" description="Signal peptidase I" evidence="9">
    <location>
        <begin position="21"/>
        <end position="178"/>
    </location>
</feature>
<keyword evidence="2" id="KW-0378">Hydrolase</keyword>
<dbReference type="CDD" id="cd06530">
    <property type="entry name" value="S26_SPase_I"/>
    <property type="match status" value="1"/>
</dbReference>
<comment type="subcellular location">
    <subcellularLocation>
        <location evidence="1">Endomembrane system</location>
    </subcellularLocation>
</comment>
<evidence type="ECO:0000259" key="10">
    <source>
        <dbReference type="Pfam" id="PF00717"/>
    </source>
</evidence>
<protein>
    <recommendedName>
        <fullName evidence="6">Signal peptidase I</fullName>
        <ecNumber evidence="6">3.4.21.89</ecNumber>
    </recommendedName>
</protein>
<dbReference type="EC" id="3.4.21.89" evidence="6"/>